<organism evidence="2 3">
    <name type="scientific">Janthinobacterium tructae</name>
    <dbReference type="NCBI Taxonomy" id="2590869"/>
    <lineage>
        <taxon>Bacteria</taxon>
        <taxon>Pseudomonadati</taxon>
        <taxon>Pseudomonadota</taxon>
        <taxon>Betaproteobacteria</taxon>
        <taxon>Burkholderiales</taxon>
        <taxon>Oxalobacteraceae</taxon>
        <taxon>Janthinobacterium</taxon>
    </lineage>
</organism>
<dbReference type="RefSeq" id="WP_141169657.1">
    <property type="nucleotide sequence ID" value="NZ_CP041185.1"/>
</dbReference>
<dbReference type="Proteomes" id="UP000316665">
    <property type="component" value="Chromosome"/>
</dbReference>
<dbReference type="Gene3D" id="3.40.30.10">
    <property type="entry name" value="Glutaredoxin"/>
    <property type="match status" value="1"/>
</dbReference>
<dbReference type="Pfam" id="PF13728">
    <property type="entry name" value="TraF"/>
    <property type="match status" value="1"/>
</dbReference>
<evidence type="ECO:0000256" key="1">
    <source>
        <dbReference type="SAM" id="SignalP"/>
    </source>
</evidence>
<protein>
    <submittedName>
        <fullName evidence="2">Thioredoxin family protein</fullName>
    </submittedName>
</protein>
<dbReference type="NCBIfam" id="TIGR02740">
    <property type="entry name" value="TraF-like"/>
    <property type="match status" value="1"/>
</dbReference>
<sequence length="284" mass="30914">MMRHQYCLAVLLACGAVHAQVPASVPAQGRAAGAQADVRRGWHFYDDPAVHEPQKEVVTPAPVALPKPTTPQPPPEVKALHELQLQLEQLKAVAVMHPTVANVRRYMELESKVLRNASLFADLSQKVAWANPDLDPTTQGRPVNAQALEVFEQVQMQERSSALANIGSDHILMFFFRGDCPYCHAYGPVLRAFSTKYRIQVLPVSLDGGAVPGFTNARTDNGTAATLNVKQVPALFLAQPITGKIMPVGFGVLSEGQLVERIDALRPRAAEAVEAPLTTNYLSR</sequence>
<name>A0A4Y6RCN5_9BURK</name>
<feature type="chain" id="PRO_5021395682" evidence="1">
    <location>
        <begin position="20"/>
        <end position="284"/>
    </location>
</feature>
<dbReference type="EMBL" id="CP041185">
    <property type="protein sequence ID" value="QDG70227.1"/>
    <property type="molecule type" value="Genomic_DNA"/>
</dbReference>
<accession>A0A4Y6RCN5</accession>
<gene>
    <name evidence="2" type="ORF">FJQ89_07215</name>
</gene>
<dbReference type="AlphaFoldDB" id="A0A4Y6RCN5"/>
<dbReference type="InterPro" id="IPR039555">
    <property type="entry name" value="TraF/TrbB"/>
</dbReference>
<dbReference type="KEGG" id="jas:FJQ89_07215"/>
<evidence type="ECO:0000313" key="2">
    <source>
        <dbReference type="EMBL" id="QDG70227.1"/>
    </source>
</evidence>
<proteinExistence type="predicted"/>
<evidence type="ECO:0000313" key="3">
    <source>
        <dbReference type="Proteomes" id="UP000316665"/>
    </source>
</evidence>
<feature type="signal peptide" evidence="1">
    <location>
        <begin position="1"/>
        <end position="19"/>
    </location>
</feature>
<dbReference type="InterPro" id="IPR036249">
    <property type="entry name" value="Thioredoxin-like_sf"/>
</dbReference>
<keyword evidence="1" id="KW-0732">Signal</keyword>
<dbReference type="SUPFAM" id="SSF52833">
    <property type="entry name" value="Thioredoxin-like"/>
    <property type="match status" value="1"/>
</dbReference>
<reference evidence="2 3" key="1">
    <citation type="submission" date="2019-06" db="EMBL/GenBank/DDBJ databases">
        <title>Complete genome sequence of Janthinobacterium sp. SNU WT3 isolated from diseased rainbow trout.</title>
        <authorList>
            <person name="Oh W.T."/>
            <person name="Park S.C."/>
        </authorList>
    </citation>
    <scope>NUCLEOTIDE SEQUENCE [LARGE SCALE GENOMIC DNA]</scope>
    <source>
        <strain evidence="2 3">SNU WT3</strain>
    </source>
</reference>
<keyword evidence="3" id="KW-1185">Reference proteome</keyword>
<dbReference type="OrthoDB" id="5559625at2"/>
<dbReference type="InterPro" id="IPR014111">
    <property type="entry name" value="T4SS_TraF-like"/>
</dbReference>